<dbReference type="PANTHER" id="PTHR19920">
    <property type="entry name" value="WD40 PROTEIN CIAO1"/>
    <property type="match status" value="1"/>
</dbReference>
<dbReference type="EMBL" id="CAJJDM010000148">
    <property type="protein sequence ID" value="CAD8110379.1"/>
    <property type="molecule type" value="Genomic_DNA"/>
</dbReference>
<evidence type="ECO:0000313" key="3">
    <source>
        <dbReference type="Proteomes" id="UP000688137"/>
    </source>
</evidence>
<dbReference type="AlphaFoldDB" id="A0A8S1Q417"/>
<dbReference type="Proteomes" id="UP000688137">
    <property type="component" value="Unassembled WGS sequence"/>
</dbReference>
<evidence type="ECO:0008006" key="4">
    <source>
        <dbReference type="Google" id="ProtNLM"/>
    </source>
</evidence>
<dbReference type="Pfam" id="PF00400">
    <property type="entry name" value="WD40"/>
    <property type="match status" value="1"/>
</dbReference>
<organism evidence="2 3">
    <name type="scientific">Paramecium primaurelia</name>
    <dbReference type="NCBI Taxonomy" id="5886"/>
    <lineage>
        <taxon>Eukaryota</taxon>
        <taxon>Sar</taxon>
        <taxon>Alveolata</taxon>
        <taxon>Ciliophora</taxon>
        <taxon>Intramacronucleata</taxon>
        <taxon>Oligohymenophorea</taxon>
        <taxon>Peniculida</taxon>
        <taxon>Parameciidae</taxon>
        <taxon>Paramecium</taxon>
    </lineage>
</organism>
<comment type="caution">
    <text evidence="2">The sequence shown here is derived from an EMBL/GenBank/DDBJ whole genome shotgun (WGS) entry which is preliminary data.</text>
</comment>
<dbReference type="GO" id="GO:0016226">
    <property type="term" value="P:iron-sulfur cluster assembly"/>
    <property type="evidence" value="ECO:0007669"/>
    <property type="project" value="TreeGrafter"/>
</dbReference>
<keyword evidence="1" id="KW-0853">WD repeat</keyword>
<dbReference type="PROSITE" id="PS50082">
    <property type="entry name" value="WD_REPEATS_2"/>
    <property type="match status" value="1"/>
</dbReference>
<dbReference type="OMA" id="NQGSIMI"/>
<dbReference type="SMART" id="SM00320">
    <property type="entry name" value="WD40"/>
    <property type="match status" value="4"/>
</dbReference>
<sequence>MAEYSMVENLEKVTCSEHKRRMKAINIGPNLQKEQIILCEYCAMSQQCQDNNVIGIEEIKFKIENKLRNNREELYIHINSVLIKIEELRCKYQFIKQSVLQNIDSIQSSLQFWQVQTQDMQKKLFEYSFFEEVEQIANKKQIEFNKQNFIDQIKSNIIAFQEKISKKLKEFPNFQEFHKVLDEIFKQNYSENRNQQTKKIQIQESKISINKIGNLVEQKEFCNSVVFNKQGSIMVSTVESQIKIWEFQRGVLKLVQTLQGHEKFVQILYISNLNTYLISCSDQIIKLWKLFNNWQCLETISLGQVNMTCILTDSTEKLIIFGSSDNSIQVWQLNQNNNLSKTCSLMKHSRQVNSLSLNQSETFLVSCAVSCAVSCPQNRDQIIVWEKTKSKENPFQFKYFVRQNLDLKGPQIKFINNEQFVLISSDNNKVLLFEDCKGELIQNFGKDVELSTIGNSERLFPIQYNIQKKLLYFKIKSCIYILDSNLQLQSFLKSNGENIQGCVTYDGKYLVYWDGKNKGYSIFEISYI</sequence>
<dbReference type="InterPro" id="IPR001680">
    <property type="entry name" value="WD40_rpt"/>
</dbReference>
<dbReference type="GO" id="GO:0097361">
    <property type="term" value="C:cytosolic [4Fe-4S] assembly targeting complex"/>
    <property type="evidence" value="ECO:0007669"/>
    <property type="project" value="TreeGrafter"/>
</dbReference>
<name>A0A8S1Q417_PARPR</name>
<feature type="repeat" description="WD" evidence="1">
    <location>
        <begin position="318"/>
        <end position="341"/>
    </location>
</feature>
<evidence type="ECO:0000313" key="2">
    <source>
        <dbReference type="EMBL" id="CAD8110379.1"/>
    </source>
</evidence>
<dbReference type="PANTHER" id="PTHR19920:SF0">
    <property type="entry name" value="CYTOSOLIC IRON-SULFUR PROTEIN ASSEMBLY PROTEIN CIAO1-RELATED"/>
    <property type="match status" value="1"/>
</dbReference>
<gene>
    <name evidence="2" type="ORF">PPRIM_AZ9-3.1.T1440019</name>
</gene>
<protein>
    <recommendedName>
        <fullName evidence="4">WD40-repeat-containing domain</fullName>
    </recommendedName>
</protein>
<accession>A0A8S1Q417</accession>
<keyword evidence="3" id="KW-1185">Reference proteome</keyword>
<reference evidence="2" key="1">
    <citation type="submission" date="2021-01" db="EMBL/GenBank/DDBJ databases">
        <authorList>
            <consortium name="Genoscope - CEA"/>
            <person name="William W."/>
        </authorList>
    </citation>
    <scope>NUCLEOTIDE SEQUENCE</scope>
</reference>
<proteinExistence type="predicted"/>
<evidence type="ECO:0000256" key="1">
    <source>
        <dbReference type="PROSITE-ProRule" id="PRU00221"/>
    </source>
</evidence>